<dbReference type="Gene3D" id="3.50.50.60">
    <property type="entry name" value="FAD/NAD(P)-binding domain"/>
    <property type="match status" value="1"/>
</dbReference>
<sequence>MIGNNSAFDALVSSLGEPEATALRAWLRGRAGDQDGGWDPLTFLRDRERTSRPLARPVDDDPNAIRRIGVIGGGTAGYLTALALKARRPWLDVTVVESSSIPVIGVGESTVQSIVPFLHHYVGIDPVELYRRVQPTWKLGIRFDWGPDPAGFMAPFDWSANSVGMLGSLATQGNINAFTLQSLLMAADRTPVYRVDDRLVSLMPYLPFSYHLDNQPLVAFLTDLARGRGIGYVDAKIADVVLRGDEWVDHLRADDGRRLDFDFYVDCTGFRSMLLGTAMRTPFHSYADSLVNDSAVIGNVGHGGLLKPYTTASTMNAGWCWTIPTVPSDHLGYVYCSAAISDERAAEELAGRFPGVTAPEFVRFRTGRHARAWRGNVMAIGNSYAFVEPLQSSSLLMITLMVMMLTQTLPASWDDAGTRTAFNMSIAKKWDALRWFIAVHYRYNTRLDTPYWRDARANVEVSGIEPLVEAYVEGAPLQLRDAYTRGAVRAAVRTFYDLQAYDCVLAGQKLPARMMPMAEDVETWRERKRAADSLVTRALPQHEALAAYHEHPSLHKELIDGADSWTGPRQPIRLV</sequence>
<keyword evidence="3" id="KW-1185">Reference proteome</keyword>
<organism evidence="2 3">
    <name type="scientific">Prauserella shujinwangii</name>
    <dbReference type="NCBI Taxonomy" id="1453103"/>
    <lineage>
        <taxon>Bacteria</taxon>
        <taxon>Bacillati</taxon>
        <taxon>Actinomycetota</taxon>
        <taxon>Actinomycetes</taxon>
        <taxon>Pseudonocardiales</taxon>
        <taxon>Pseudonocardiaceae</taxon>
        <taxon>Prauserella</taxon>
    </lineage>
</organism>
<proteinExistence type="inferred from homology"/>
<accession>A0A2T0M3U8</accession>
<dbReference type="GO" id="GO:0004497">
    <property type="term" value="F:monooxygenase activity"/>
    <property type="evidence" value="ECO:0007669"/>
    <property type="project" value="InterPro"/>
</dbReference>
<dbReference type="PANTHER" id="PTHR43747:SF4">
    <property type="entry name" value="FLAVIN-DEPENDENT TRYPTOPHAN HALOGENASE"/>
    <property type="match status" value="1"/>
</dbReference>
<dbReference type="InterPro" id="IPR006905">
    <property type="entry name" value="Flavin_halogenase"/>
</dbReference>
<evidence type="ECO:0000256" key="1">
    <source>
        <dbReference type="ARBA" id="ARBA00038396"/>
    </source>
</evidence>
<name>A0A2T0M3U8_9PSEU</name>
<dbReference type="Proteomes" id="UP000238362">
    <property type="component" value="Unassembled WGS sequence"/>
</dbReference>
<dbReference type="PANTHER" id="PTHR43747">
    <property type="entry name" value="FAD-BINDING PROTEIN"/>
    <property type="match status" value="1"/>
</dbReference>
<comment type="caution">
    <text evidence="2">The sequence shown here is derived from an EMBL/GenBank/DDBJ whole genome shotgun (WGS) entry which is preliminary data.</text>
</comment>
<dbReference type="InterPro" id="IPR050816">
    <property type="entry name" value="Flavin-dep_Halogenase_NPB"/>
</dbReference>
<gene>
    <name evidence="2" type="ORF">B0I33_101533</name>
</gene>
<reference evidence="2 3" key="1">
    <citation type="submission" date="2018-03" db="EMBL/GenBank/DDBJ databases">
        <title>Genomic Encyclopedia of Type Strains, Phase III (KMG-III): the genomes of soil and plant-associated and newly described type strains.</title>
        <authorList>
            <person name="Whitman W."/>
        </authorList>
    </citation>
    <scope>NUCLEOTIDE SEQUENCE [LARGE SCALE GENOMIC DNA]</scope>
    <source>
        <strain evidence="2 3">CGMCC 4.7125</strain>
    </source>
</reference>
<dbReference type="AlphaFoldDB" id="A0A2T0M3U8"/>
<evidence type="ECO:0000313" key="3">
    <source>
        <dbReference type="Proteomes" id="UP000238362"/>
    </source>
</evidence>
<dbReference type="InterPro" id="IPR036188">
    <property type="entry name" value="FAD/NAD-bd_sf"/>
</dbReference>
<dbReference type="SUPFAM" id="SSF51905">
    <property type="entry name" value="FAD/NAD(P)-binding domain"/>
    <property type="match status" value="1"/>
</dbReference>
<dbReference type="EMBL" id="PVNH01000001">
    <property type="protein sequence ID" value="PRX51379.1"/>
    <property type="molecule type" value="Genomic_DNA"/>
</dbReference>
<protein>
    <submittedName>
        <fullName evidence="2">Tryptophan halogenase</fullName>
    </submittedName>
</protein>
<dbReference type="Pfam" id="PF04820">
    <property type="entry name" value="Trp_halogenase"/>
    <property type="match status" value="1"/>
</dbReference>
<evidence type="ECO:0000313" key="2">
    <source>
        <dbReference type="EMBL" id="PRX51379.1"/>
    </source>
</evidence>
<comment type="similarity">
    <text evidence="1">Belongs to the flavin-dependent halogenase family. Bacterial tryptophan halogenase subfamily.</text>
</comment>